<dbReference type="CDD" id="cd19481">
    <property type="entry name" value="RecA-like_protease"/>
    <property type="match status" value="1"/>
</dbReference>
<comment type="caution">
    <text evidence="5">The sequence shown here is derived from an EMBL/GenBank/DDBJ whole genome shotgun (WGS) entry which is preliminary data.</text>
</comment>
<dbReference type="AlphaFoldDB" id="A0A8J6XDL1"/>
<dbReference type="InterPro" id="IPR054472">
    <property type="entry name" value="WHD"/>
</dbReference>
<dbReference type="InterPro" id="IPR027417">
    <property type="entry name" value="P-loop_NTPase"/>
</dbReference>
<sequence>MNDLEHWHKSNEQYLKAALTWLRLSLLQFAEPENVSPSAEEDLKKAAATMAVAEATNPPPAMVILGQRLGLSHFEQQVLLLCTAIELDIRIASLCARVQEDLHRPYPTFALALTLFEEASWDVLSPERPLRYWRLIEINQPAAQPLTTSALRADERIVNFLKGLNYLDDRLAPLLIPLEAASSQEQLPPSQQSLVNSIINNLQKPAARHNPPVIQLLGSDVASKQLVASHCAQALGLYLYRIPVQLLPAQTADLETFVRLWQRESLLLPIALYIDARELEGGQTSTLYRFILRSQGVIFLDTRDIQLELNRPTLPVDIAKPKPTEQQAAWLQFLGTASSKSSALLAGQFNLSLTAIEQIALNELQKTSNDSGSLHKRVWEACLVYTRPQLDALARRVESKATWDDIVLPQEAMDLLRQTANQVQQRSIVYENWGFHRQMNRGLGISALFAGESGTGKTMAAEVIANDLQLNLYRIDLSAVVSKYIGETEKNLRRLFDAAEDGGAILFFDEADALFGKRSEVKDSHDRYANIEINYLLQRMEAYRGLAILATNMKSALDTAFMRRLRFIIDFPFPSIAERKGIWQRVFPPETPTTDLDCDRLARLNLTGGSIHNIALNAAFLAAREGTPVTMPLILNAARTELRKLEKPINEADFRYSPLTN</sequence>
<dbReference type="SMART" id="SM00382">
    <property type="entry name" value="AAA"/>
    <property type="match status" value="1"/>
</dbReference>
<dbReference type="Pfam" id="PF00004">
    <property type="entry name" value="AAA"/>
    <property type="match status" value="1"/>
</dbReference>
<name>A0A8J6XDL1_9CYAN</name>
<accession>A0A8J6XDL1</accession>
<evidence type="ECO:0000256" key="2">
    <source>
        <dbReference type="ARBA" id="ARBA00022741"/>
    </source>
</evidence>
<comment type="similarity">
    <text evidence="1">Belongs to the AAA ATPase family.</text>
</comment>
<dbReference type="InterPro" id="IPR050221">
    <property type="entry name" value="26S_Proteasome_ATPase"/>
</dbReference>
<dbReference type="EMBL" id="JACXAE010000053">
    <property type="protein sequence ID" value="MBD2773379.1"/>
    <property type="molecule type" value="Genomic_DNA"/>
</dbReference>
<dbReference type="Pfam" id="PF22977">
    <property type="entry name" value="WHD"/>
    <property type="match status" value="1"/>
</dbReference>
<dbReference type="Proteomes" id="UP000629098">
    <property type="component" value="Unassembled WGS sequence"/>
</dbReference>
<organism evidence="5 6">
    <name type="scientific">Iningainema tapete BLCC-T55</name>
    <dbReference type="NCBI Taxonomy" id="2748662"/>
    <lineage>
        <taxon>Bacteria</taxon>
        <taxon>Bacillati</taxon>
        <taxon>Cyanobacteriota</taxon>
        <taxon>Cyanophyceae</taxon>
        <taxon>Nostocales</taxon>
        <taxon>Scytonemataceae</taxon>
        <taxon>Iningainema tapete</taxon>
    </lineage>
</organism>
<dbReference type="InterPro" id="IPR003959">
    <property type="entry name" value="ATPase_AAA_core"/>
</dbReference>
<protein>
    <submittedName>
        <fullName evidence="5">ATP-binding protein</fullName>
    </submittedName>
</protein>
<evidence type="ECO:0000259" key="4">
    <source>
        <dbReference type="SMART" id="SM00382"/>
    </source>
</evidence>
<evidence type="ECO:0000313" key="5">
    <source>
        <dbReference type="EMBL" id="MBD2773379.1"/>
    </source>
</evidence>
<evidence type="ECO:0000256" key="1">
    <source>
        <dbReference type="ARBA" id="ARBA00006914"/>
    </source>
</evidence>
<proteinExistence type="inferred from homology"/>
<keyword evidence="2" id="KW-0547">Nucleotide-binding</keyword>
<dbReference type="SUPFAM" id="SSF52540">
    <property type="entry name" value="P-loop containing nucleoside triphosphate hydrolases"/>
    <property type="match status" value="1"/>
</dbReference>
<dbReference type="GO" id="GO:0016887">
    <property type="term" value="F:ATP hydrolysis activity"/>
    <property type="evidence" value="ECO:0007669"/>
    <property type="project" value="InterPro"/>
</dbReference>
<dbReference type="InterPro" id="IPR003593">
    <property type="entry name" value="AAA+_ATPase"/>
</dbReference>
<dbReference type="PANTHER" id="PTHR23073">
    <property type="entry name" value="26S PROTEASOME REGULATORY SUBUNIT"/>
    <property type="match status" value="1"/>
</dbReference>
<gene>
    <name evidence="5" type="ORF">ICL16_15185</name>
</gene>
<reference evidence="5" key="1">
    <citation type="submission" date="2020-09" db="EMBL/GenBank/DDBJ databases">
        <title>Iningainema tapete sp. nov. (Scytonemataceae, Cyanobacteria) from greenhouses in central Florida (USA) produces two types of nodularin with biosynthetic potential for microcystin-LR and anabaenopeptins.</title>
        <authorList>
            <person name="Berthold D.E."/>
            <person name="Lefler F.W."/>
            <person name="Huang I.-S."/>
            <person name="Abdulla H."/>
            <person name="Zimba P.V."/>
            <person name="Laughinghouse H.D. IV."/>
        </authorList>
    </citation>
    <scope>NUCLEOTIDE SEQUENCE</scope>
    <source>
        <strain evidence="5">BLCCT55</strain>
    </source>
</reference>
<evidence type="ECO:0000313" key="6">
    <source>
        <dbReference type="Proteomes" id="UP000629098"/>
    </source>
</evidence>
<keyword evidence="6" id="KW-1185">Reference proteome</keyword>
<dbReference type="GO" id="GO:0005524">
    <property type="term" value="F:ATP binding"/>
    <property type="evidence" value="ECO:0007669"/>
    <property type="project" value="UniProtKB-KW"/>
</dbReference>
<dbReference type="Gene3D" id="3.40.50.300">
    <property type="entry name" value="P-loop containing nucleotide triphosphate hydrolases"/>
    <property type="match status" value="1"/>
</dbReference>
<keyword evidence="3 5" id="KW-0067">ATP-binding</keyword>
<evidence type="ECO:0000256" key="3">
    <source>
        <dbReference type="ARBA" id="ARBA00022840"/>
    </source>
</evidence>
<dbReference type="RefSeq" id="WP_190829135.1">
    <property type="nucleotide sequence ID" value="NZ_CAWPPI010000053.1"/>
</dbReference>
<feature type="domain" description="AAA+ ATPase" evidence="4">
    <location>
        <begin position="443"/>
        <end position="575"/>
    </location>
</feature>